<evidence type="ECO:0000313" key="14">
    <source>
        <dbReference type="Proteomes" id="UP001172681"/>
    </source>
</evidence>
<keyword evidence="4 11" id="KW-0812">Transmembrane</keyword>
<dbReference type="InterPro" id="IPR038552">
    <property type="entry name" value="Tim21_IMS_sf"/>
</dbReference>
<evidence type="ECO:0000256" key="8">
    <source>
        <dbReference type="ARBA" id="ARBA00023128"/>
    </source>
</evidence>
<dbReference type="Proteomes" id="UP001172681">
    <property type="component" value="Unassembled WGS sequence"/>
</dbReference>
<evidence type="ECO:0000256" key="7">
    <source>
        <dbReference type="ARBA" id="ARBA00022989"/>
    </source>
</evidence>
<keyword evidence="14" id="KW-1185">Reference proteome</keyword>
<evidence type="ECO:0000256" key="6">
    <source>
        <dbReference type="ARBA" id="ARBA00022946"/>
    </source>
</evidence>
<dbReference type="GO" id="GO:0030150">
    <property type="term" value="P:protein import into mitochondrial matrix"/>
    <property type="evidence" value="ECO:0007669"/>
    <property type="project" value="UniProtKB-UniRule"/>
</dbReference>
<evidence type="ECO:0000256" key="4">
    <source>
        <dbReference type="ARBA" id="ARBA00022692"/>
    </source>
</evidence>
<evidence type="ECO:0000256" key="12">
    <source>
        <dbReference type="SAM" id="MobiDB-lite"/>
    </source>
</evidence>
<keyword evidence="5 11" id="KW-0999">Mitochondrion inner membrane</keyword>
<comment type="subunit">
    <text evidence="11">Component of the TIM23 complex.</text>
</comment>
<name>A0AA38XRA0_9EURO</name>
<keyword evidence="8 11" id="KW-0496">Mitochondrion</keyword>
<sequence>MASQARAFQQACRLRSQPAAAASIRFEKPQADATTTTLLLLTTTSPPSYASHNSTSRPQIRTLSRMVSRPALSLPTSGQAFRHASTSSSSSSNTPRRAISVTSDDGRYNWSELSTSEKAARGTQQTFNFLVVAAGLVGTATISYLLYQELVSPDSSAIQFNAAVSRIKSSPECRALLGPSREIKAFGEPTSNKWARARPLAHSTETDRYGTTHFRMHFNVAGPEGSGVVSVHMTKPRDGDRLEYQLLSLTVKGHETIYLENKEAERNVKGKVAKMFGVQWR</sequence>
<feature type="region of interest" description="Disordered" evidence="12">
    <location>
        <begin position="74"/>
        <end position="103"/>
    </location>
</feature>
<protein>
    <recommendedName>
        <fullName evidence="3 11">Mitochondrial import inner membrane translocase subunit Tim21</fullName>
    </recommendedName>
</protein>
<evidence type="ECO:0000256" key="11">
    <source>
        <dbReference type="RuleBase" id="RU367142"/>
    </source>
</evidence>
<evidence type="ECO:0000256" key="9">
    <source>
        <dbReference type="ARBA" id="ARBA00023136"/>
    </source>
</evidence>
<dbReference type="PANTHER" id="PTHR13032">
    <property type="entry name" value="MITOCHONDRIAL IMPORT INNER MEMBRANE TRANSLOCASE SUBUNIT TIM21"/>
    <property type="match status" value="1"/>
</dbReference>
<reference evidence="13" key="1">
    <citation type="submission" date="2022-10" db="EMBL/GenBank/DDBJ databases">
        <title>Culturing micro-colonial fungi from biological soil crusts in the Mojave desert and describing Neophaeococcomyces mojavensis, and introducing the new genera and species Taxawa tesnikishii.</title>
        <authorList>
            <person name="Kurbessoian T."/>
            <person name="Stajich J.E."/>
        </authorList>
    </citation>
    <scope>NUCLEOTIDE SEQUENCE</scope>
    <source>
        <strain evidence="13">TK_35</strain>
    </source>
</reference>
<dbReference type="Gene3D" id="3.10.450.320">
    <property type="entry name" value="Mitochondrial import inner membrane translocase subunit Tim21"/>
    <property type="match status" value="1"/>
</dbReference>
<gene>
    <name evidence="13" type="primary">TIM21</name>
    <name evidence="13" type="ORF">H2204_013093</name>
</gene>
<evidence type="ECO:0000256" key="10">
    <source>
        <dbReference type="ARBA" id="ARBA00060204"/>
    </source>
</evidence>
<evidence type="ECO:0000256" key="5">
    <source>
        <dbReference type="ARBA" id="ARBA00022792"/>
    </source>
</evidence>
<evidence type="ECO:0000256" key="3">
    <source>
        <dbReference type="ARBA" id="ARBA00020726"/>
    </source>
</evidence>
<keyword evidence="11" id="KW-0653">Protein transport</keyword>
<proteinExistence type="inferred from homology"/>
<comment type="caution">
    <text evidence="13">The sequence shown here is derived from an EMBL/GenBank/DDBJ whole genome shotgun (WGS) entry which is preliminary data.</text>
</comment>
<accession>A0AA38XRA0</accession>
<keyword evidence="9 11" id="KW-0472">Membrane</keyword>
<keyword evidence="7 11" id="KW-1133">Transmembrane helix</keyword>
<keyword evidence="11" id="KW-0813">Transport</keyword>
<evidence type="ECO:0000256" key="2">
    <source>
        <dbReference type="ARBA" id="ARBA00010867"/>
    </source>
</evidence>
<dbReference type="AlphaFoldDB" id="A0AA38XRA0"/>
<comment type="similarity">
    <text evidence="2 11">Belongs to the TIM21 family.</text>
</comment>
<dbReference type="GO" id="GO:0005744">
    <property type="term" value="C:TIM23 mitochondrial import inner membrane translocase complex"/>
    <property type="evidence" value="ECO:0007669"/>
    <property type="project" value="UniProtKB-UniRule"/>
</dbReference>
<evidence type="ECO:0000256" key="1">
    <source>
        <dbReference type="ARBA" id="ARBA00004434"/>
    </source>
</evidence>
<keyword evidence="6" id="KW-0809">Transit peptide</keyword>
<comment type="subcellular location">
    <subcellularLocation>
        <location evidence="1 11">Mitochondrion inner membrane</location>
        <topology evidence="1 11">Single-pass membrane protein</topology>
    </subcellularLocation>
</comment>
<keyword evidence="11" id="KW-0811">Translocation</keyword>
<feature type="transmembrane region" description="Helical" evidence="11">
    <location>
        <begin position="127"/>
        <end position="147"/>
    </location>
</feature>
<dbReference type="EMBL" id="JAPDRN010000143">
    <property type="protein sequence ID" value="KAJ9618362.1"/>
    <property type="molecule type" value="Genomic_DNA"/>
</dbReference>
<dbReference type="InterPro" id="IPR013261">
    <property type="entry name" value="Tim21"/>
</dbReference>
<dbReference type="Pfam" id="PF08294">
    <property type="entry name" value="TIM21"/>
    <property type="match status" value="1"/>
</dbReference>
<dbReference type="FunFam" id="3.10.450.320:FF:000002">
    <property type="entry name" value="Mitochondrial import inner membrane translocase subunit tim21"/>
    <property type="match status" value="1"/>
</dbReference>
<comment type="function">
    <text evidence="10">Essential component of the TIM23 complex, a complex that mediates the translocation of transit peptide-containing proteins across the mitochondrial inner membrane. Required to keep the TOM and the TIM23 complexes in close contact. At some point, it is released from the TOM23 complex to allow protein translocation into the mitochondrial matrix.</text>
</comment>
<organism evidence="13 14">
    <name type="scientific">Knufia peltigerae</name>
    <dbReference type="NCBI Taxonomy" id="1002370"/>
    <lineage>
        <taxon>Eukaryota</taxon>
        <taxon>Fungi</taxon>
        <taxon>Dikarya</taxon>
        <taxon>Ascomycota</taxon>
        <taxon>Pezizomycotina</taxon>
        <taxon>Eurotiomycetes</taxon>
        <taxon>Chaetothyriomycetidae</taxon>
        <taxon>Chaetothyriales</taxon>
        <taxon>Trichomeriaceae</taxon>
        <taxon>Knufia</taxon>
    </lineage>
</organism>
<dbReference type="PANTHER" id="PTHR13032:SF6">
    <property type="entry name" value="MITOCHONDRIAL IMPORT INNER MEMBRANE TRANSLOCASE SUBUNIT TIM21"/>
    <property type="match status" value="1"/>
</dbReference>
<evidence type="ECO:0000313" key="13">
    <source>
        <dbReference type="EMBL" id="KAJ9618362.1"/>
    </source>
</evidence>